<dbReference type="EMBL" id="WTVQ01000028">
    <property type="protein sequence ID" value="NMG76222.1"/>
    <property type="molecule type" value="Genomic_DNA"/>
</dbReference>
<comment type="caution">
    <text evidence="1">The sequence shown here is derived from an EMBL/GenBank/DDBJ whole genome shotgun (WGS) entry which is preliminary data.</text>
</comment>
<accession>A0ABX1QCU9</accession>
<protein>
    <submittedName>
        <fullName evidence="1">DUF2917 domain-containing protein</fullName>
    </submittedName>
</protein>
<keyword evidence="2" id="KW-1185">Reference proteome</keyword>
<dbReference type="InterPro" id="IPR021317">
    <property type="entry name" value="DUF2917"/>
</dbReference>
<name>A0ABX1QCU9_9RHOO</name>
<gene>
    <name evidence="1" type="ORF">GPA25_15775</name>
</gene>
<proteinExistence type="predicted"/>
<evidence type="ECO:0000313" key="2">
    <source>
        <dbReference type="Proteomes" id="UP000648984"/>
    </source>
</evidence>
<dbReference type="Proteomes" id="UP000648984">
    <property type="component" value="Unassembled WGS sequence"/>
</dbReference>
<reference evidence="1 2" key="1">
    <citation type="submission" date="2019-12" db="EMBL/GenBank/DDBJ databases">
        <title>Comparative genomics gives insights into the taxonomy of the Azoarcus-Aromatoleum group and reveals separate origins of nif in the plant-associated Azoarcus and non-plant-associated Aromatoleum sub-groups.</title>
        <authorList>
            <person name="Lafos M."/>
            <person name="Maluk M."/>
            <person name="Batista M."/>
            <person name="Junghare M."/>
            <person name="Carmona M."/>
            <person name="Faoro H."/>
            <person name="Cruz L.M."/>
            <person name="Battistoni F."/>
            <person name="De Souza E."/>
            <person name="Pedrosa F."/>
            <person name="Chen W.-M."/>
            <person name="Poole P.S."/>
            <person name="Dixon R.A."/>
            <person name="James E.K."/>
        </authorList>
    </citation>
    <scope>NUCLEOTIDE SEQUENCE [LARGE SCALE GENOMIC DNA]</scope>
    <source>
        <strain evidence="1 2">22Lin</strain>
    </source>
</reference>
<sequence>MNVSGASPNTEMTRIEIARSEIAHIRNGRGALLRVQYGAVWLTQYGSPDDVVLGAGASFRIHRDGLTLVSACGPAPYALVTLAPAMRVTPSLAKRFWSLLVGLRMPSRQPIRGI</sequence>
<dbReference type="RefSeq" id="WP_169261367.1">
    <property type="nucleotide sequence ID" value="NZ_WTVQ01000028.1"/>
</dbReference>
<dbReference type="Pfam" id="PF11142">
    <property type="entry name" value="DUF2917"/>
    <property type="match status" value="1"/>
</dbReference>
<organism evidence="1 2">
    <name type="scientific">Aromatoleum diolicum</name>
    <dbReference type="NCBI Taxonomy" id="75796"/>
    <lineage>
        <taxon>Bacteria</taxon>
        <taxon>Pseudomonadati</taxon>
        <taxon>Pseudomonadota</taxon>
        <taxon>Betaproteobacteria</taxon>
        <taxon>Rhodocyclales</taxon>
        <taxon>Rhodocyclaceae</taxon>
        <taxon>Aromatoleum</taxon>
    </lineage>
</organism>
<evidence type="ECO:0000313" key="1">
    <source>
        <dbReference type="EMBL" id="NMG76222.1"/>
    </source>
</evidence>